<feature type="compositionally biased region" description="Low complexity" evidence="6">
    <location>
        <begin position="541"/>
        <end position="557"/>
    </location>
</feature>
<evidence type="ECO:0000256" key="1">
    <source>
        <dbReference type="ARBA" id="ARBA00022481"/>
    </source>
</evidence>
<feature type="region of interest" description="Disordered" evidence="6">
    <location>
        <begin position="538"/>
        <end position="574"/>
    </location>
</feature>
<evidence type="ECO:0000256" key="5">
    <source>
        <dbReference type="ARBA" id="ARBA00067342"/>
    </source>
</evidence>
<comment type="subunit">
    <text evidence="4">Associates with the RNA polymerase II complex.</text>
</comment>
<dbReference type="AlphaFoldDB" id="A0A9W7THV0"/>
<feature type="compositionally biased region" description="Pro residues" evidence="6">
    <location>
        <begin position="1077"/>
        <end position="1089"/>
    </location>
</feature>
<feature type="compositionally biased region" description="Pro residues" evidence="6">
    <location>
        <begin position="1035"/>
        <end position="1069"/>
    </location>
</feature>
<feature type="non-terminal residue" evidence="8">
    <location>
        <position position="1089"/>
    </location>
</feature>
<dbReference type="SMART" id="SM00582">
    <property type="entry name" value="RPR"/>
    <property type="match status" value="1"/>
</dbReference>
<feature type="compositionally biased region" description="Pro residues" evidence="6">
    <location>
        <begin position="836"/>
        <end position="848"/>
    </location>
</feature>
<feature type="compositionally biased region" description="Low complexity" evidence="6">
    <location>
        <begin position="749"/>
        <end position="761"/>
    </location>
</feature>
<dbReference type="Proteomes" id="UP001059041">
    <property type="component" value="Linkage Group LG16"/>
</dbReference>
<dbReference type="InterPro" id="IPR008942">
    <property type="entry name" value="ENTH_VHS"/>
</dbReference>
<dbReference type="FunFam" id="1.25.40.90:FF:000020">
    <property type="entry name" value="regulation of nuclear pre-mRNA domain-containing protein 2 isoform X1"/>
    <property type="match status" value="1"/>
</dbReference>
<evidence type="ECO:0000256" key="6">
    <source>
        <dbReference type="SAM" id="MobiDB-lite"/>
    </source>
</evidence>
<dbReference type="Pfam" id="PF04818">
    <property type="entry name" value="CID"/>
    <property type="match status" value="1"/>
</dbReference>
<keyword evidence="3" id="KW-0007">Acetylation</keyword>
<name>A0A9W7THV0_TRIRA</name>
<feature type="region of interest" description="Disordered" evidence="6">
    <location>
        <begin position="403"/>
        <end position="439"/>
    </location>
</feature>
<feature type="region of interest" description="Disordered" evidence="6">
    <location>
        <begin position="699"/>
        <end position="737"/>
    </location>
</feature>
<feature type="region of interest" description="Disordered" evidence="6">
    <location>
        <begin position="749"/>
        <end position="814"/>
    </location>
</feature>
<feature type="compositionally biased region" description="Pro residues" evidence="6">
    <location>
        <begin position="1005"/>
        <end position="1015"/>
    </location>
</feature>
<feature type="region of interest" description="Disordered" evidence="6">
    <location>
        <begin position="829"/>
        <end position="874"/>
    </location>
</feature>
<feature type="compositionally biased region" description="Polar residues" evidence="6">
    <location>
        <begin position="699"/>
        <end position="710"/>
    </location>
</feature>
<evidence type="ECO:0000256" key="4">
    <source>
        <dbReference type="ARBA" id="ARBA00062892"/>
    </source>
</evidence>
<dbReference type="PANTHER" id="PTHR12460">
    <property type="entry name" value="CYCLIN-DEPENDENT KINASE INHIBITOR-RELATED PROTEIN"/>
    <property type="match status" value="1"/>
</dbReference>
<feature type="region of interest" description="Disordered" evidence="6">
    <location>
        <begin position="647"/>
        <end position="670"/>
    </location>
</feature>
<keyword evidence="2" id="KW-0597">Phosphoprotein</keyword>
<keyword evidence="1" id="KW-0488">Methylation</keyword>
<evidence type="ECO:0000313" key="9">
    <source>
        <dbReference type="Proteomes" id="UP001059041"/>
    </source>
</evidence>
<evidence type="ECO:0000256" key="3">
    <source>
        <dbReference type="ARBA" id="ARBA00022990"/>
    </source>
</evidence>
<organism evidence="8 9">
    <name type="scientific">Triplophysa rosa</name>
    <name type="common">Cave loach</name>
    <dbReference type="NCBI Taxonomy" id="992332"/>
    <lineage>
        <taxon>Eukaryota</taxon>
        <taxon>Metazoa</taxon>
        <taxon>Chordata</taxon>
        <taxon>Craniata</taxon>
        <taxon>Vertebrata</taxon>
        <taxon>Euteleostomi</taxon>
        <taxon>Actinopterygii</taxon>
        <taxon>Neopterygii</taxon>
        <taxon>Teleostei</taxon>
        <taxon>Ostariophysi</taxon>
        <taxon>Cypriniformes</taxon>
        <taxon>Nemacheilidae</taxon>
        <taxon>Triplophysa</taxon>
    </lineage>
</organism>
<dbReference type="InterPro" id="IPR006569">
    <property type="entry name" value="CID_dom"/>
</dbReference>
<dbReference type="Gene3D" id="1.25.40.90">
    <property type="match status" value="1"/>
</dbReference>
<feature type="region of interest" description="Disordered" evidence="6">
    <location>
        <begin position="469"/>
        <end position="491"/>
    </location>
</feature>
<evidence type="ECO:0000313" key="8">
    <source>
        <dbReference type="EMBL" id="KAI7799045.1"/>
    </source>
</evidence>
<dbReference type="SUPFAM" id="SSF48464">
    <property type="entry name" value="ENTH/VHS domain"/>
    <property type="match status" value="1"/>
</dbReference>
<protein>
    <recommendedName>
        <fullName evidence="5">Regulation of nuclear pre-mRNA domain-containing protein 2</fullName>
    </recommendedName>
</protein>
<dbReference type="PROSITE" id="PS51391">
    <property type="entry name" value="CID"/>
    <property type="match status" value="1"/>
</dbReference>
<keyword evidence="9" id="KW-1185">Reference proteome</keyword>
<feature type="region of interest" description="Disordered" evidence="6">
    <location>
        <begin position="293"/>
        <end position="336"/>
    </location>
</feature>
<dbReference type="GO" id="GO:0031124">
    <property type="term" value="P:mRNA 3'-end processing"/>
    <property type="evidence" value="ECO:0007669"/>
    <property type="project" value="TreeGrafter"/>
</dbReference>
<dbReference type="EMBL" id="JAFHDT010000016">
    <property type="protein sequence ID" value="KAI7799045.1"/>
    <property type="molecule type" value="Genomic_DNA"/>
</dbReference>
<dbReference type="Gene3D" id="6.10.250.2560">
    <property type="match status" value="1"/>
</dbReference>
<feature type="compositionally biased region" description="Basic residues" evidence="6">
    <location>
        <begin position="1022"/>
        <end position="1034"/>
    </location>
</feature>
<gene>
    <name evidence="8" type="ORF">IRJ41_016119</name>
</gene>
<feature type="region of interest" description="Disordered" evidence="6">
    <location>
        <begin position="897"/>
        <end position="1089"/>
    </location>
</feature>
<reference evidence="8" key="1">
    <citation type="submission" date="2021-02" db="EMBL/GenBank/DDBJ databases">
        <title>Comparative genomics reveals that relaxation of natural selection precedes convergent phenotypic evolution of cavefish.</title>
        <authorList>
            <person name="Peng Z."/>
        </authorList>
    </citation>
    <scope>NUCLEOTIDE SEQUENCE</scope>
    <source>
        <tissue evidence="8">Muscle</tissue>
    </source>
</reference>
<evidence type="ECO:0000259" key="7">
    <source>
        <dbReference type="PROSITE" id="PS51391"/>
    </source>
</evidence>
<feature type="region of interest" description="Disordered" evidence="6">
    <location>
        <begin position="348"/>
        <end position="372"/>
    </location>
</feature>
<dbReference type="PANTHER" id="PTHR12460:SF40">
    <property type="entry name" value="REGULATION OF NUCLEAR PRE-MRNA DOMAIN-CONTAINING PROTEIN 2"/>
    <property type="match status" value="1"/>
</dbReference>
<evidence type="ECO:0000256" key="2">
    <source>
        <dbReference type="ARBA" id="ARBA00022553"/>
    </source>
</evidence>
<sequence>AAGSAGASGRNSGSSPALESTLDRRFQTVNNTMESIQGLSVWCIENKKYHSAIVRFWLKWMRKSDESHRLNLFYLANDVIQNCKRKNAIVYRTTFTDVLPESIKLISALKDSKVTKSVERILTIWEDRSVYSEEFIRKLKSGLVWKEEPAKVSAPVNSKAALKSKIVAEFVPSAFIEHLSKYRKSMDEIDLKEKQLAAMRVDVCSTEALKKLKDKAGGKRFSKDFEDGSTKLQDFVSFLDGEVKKGSPLMEALENADIFYEMQYKEVKIVAKAYETFANRVSHLKRKLDALKAMQPDPNDSPVPSPIEDAPSPTGSESPFHTLGTTGDPDPDLDGQEIEDDMIALIDAPSPLSSVGGSPKPNISMGETDNRDVEDMDLSDVEEAETLAIIVEERAAPSVLSKQPIAPKNVTETSPPTKEAAQTKQVTTPPPPVSSATQSLPVNITGVDLGKISSILSTLTNVMKNSAVGVSPVSRSSPSVPSTPSSTLKTPVAVAPPANPLANILSRVDINPNTLLSVLSKTQPHGGLQGLTSLLSNQAAKTPTPSTSDSDKSPLTPLASHAHESPKVTPTPAMQLATDPVSHACVTPKYSKSDTVNEKVNPSSSLNCTLDSKIDNFLQGNPALKGFNLGFPSVLTLPKGTVDSPIASSDNLVGTPVRDEAGSTPTQDEIMDVPRPEQLMCQQGPYLSADAKSTLPLTSWQDTNSQTDPRLQSGAEFPQNVRQPKKDSVPSLAEAEAKRHQLIKAMLSTSNPSNQQSSSNNGEATTRPGQKHQELRHNPVNMGPNSELPMRSLYVDPYRDSQEQQVSASSGRYGAEPYRVKELGQDLNAPSFFTTPLPPIPKLPPPPQDFIAPVSSSRAGGPHVPLEEPYSQAEVGGADKSYIQENSEYGEHLAQVEPFHPHGDGLSRFAPAPHHVPKIPQNAPVDYNHQHPPRAPLQHPPHRRLGSPPPVRGYHEGLSPPRPVPDNPYFDPFYDHPPRSPSPPHYDAYPVSPRAHEYYPEDIPPHYPEQRVPPPHLEHRPRPPHPVRLLHPHPGHYPPPRPLRRPPPVPYVHEPPFPRGKRPGPPFGGPPRAGGPFYPPKRPYLPPRY</sequence>
<accession>A0A9W7THV0</accession>
<comment type="caution">
    <text evidence="8">The sequence shown here is derived from an EMBL/GenBank/DDBJ whole genome shotgun (WGS) entry which is preliminary data.</text>
</comment>
<feature type="domain" description="CID" evidence="7">
    <location>
        <begin position="14"/>
        <end position="147"/>
    </location>
</feature>
<proteinExistence type="predicted"/>
<dbReference type="GO" id="GO:0000993">
    <property type="term" value="F:RNA polymerase II complex binding"/>
    <property type="evidence" value="ECO:0007669"/>
    <property type="project" value="TreeGrafter"/>
</dbReference>